<evidence type="ECO:0000313" key="6">
    <source>
        <dbReference type="EMBL" id="AAV96535.1"/>
    </source>
</evidence>
<dbReference type="Gene3D" id="1.20.1280.290">
    <property type="match status" value="1"/>
</dbReference>
<dbReference type="EMBL" id="CP000031">
    <property type="protein sequence ID" value="AAV96535.1"/>
    <property type="molecule type" value="Genomic_DNA"/>
</dbReference>
<evidence type="ECO:0000256" key="1">
    <source>
        <dbReference type="ARBA" id="ARBA00004141"/>
    </source>
</evidence>
<proteinExistence type="predicted"/>
<dbReference type="KEGG" id="sil:SPO3308"/>
<reference evidence="6 7" key="1">
    <citation type="journal article" date="2004" name="Nature">
        <title>Genome sequence of Silicibacter pomeroyi reveals adaptations to the marine environment.</title>
        <authorList>
            <person name="Moran M.A."/>
            <person name="Buchan A."/>
            <person name="Gonzalez J.M."/>
            <person name="Heidelberg J.F."/>
            <person name="Whitman W.B."/>
            <person name="Kiene R.P."/>
            <person name="Henriksen J.R."/>
            <person name="King G.M."/>
            <person name="Belas R."/>
            <person name="Fuqua C."/>
            <person name="Brinkac L."/>
            <person name="Lewis M."/>
            <person name="Johri S."/>
            <person name="Weaver B."/>
            <person name="Pai G."/>
            <person name="Eisen J.A."/>
            <person name="Rahe E."/>
            <person name="Sheldon W.M."/>
            <person name="Ye W."/>
            <person name="Miller T.R."/>
            <person name="Carlton J."/>
            <person name="Rasko D.A."/>
            <person name="Paulsen I.T."/>
            <person name="Ren Q."/>
            <person name="Daugherty S.C."/>
            <person name="Deboy R.T."/>
            <person name="Dodson R.J."/>
            <person name="Durkin A.S."/>
            <person name="Madupu R."/>
            <person name="Nelson W.C."/>
            <person name="Sullivan S.A."/>
            <person name="Rosovitz M.J."/>
            <person name="Haft D.H."/>
            <person name="Selengut J."/>
            <person name="Ward N."/>
        </authorList>
    </citation>
    <scope>NUCLEOTIDE SEQUENCE [LARGE SCALE GENOMIC DNA]</scope>
    <source>
        <strain evidence="7">ATCC 700808 / DSM 15171 / DSS-3</strain>
    </source>
</reference>
<feature type="transmembrane region" description="Helical" evidence="5">
    <location>
        <begin position="61"/>
        <end position="80"/>
    </location>
</feature>
<dbReference type="eggNOG" id="COG4095">
    <property type="taxonomic scope" value="Bacteria"/>
</dbReference>
<keyword evidence="3 5" id="KW-1133">Transmembrane helix</keyword>
<keyword evidence="2 5" id="KW-0812">Transmembrane</keyword>
<name>Q5LNA4_RUEPO</name>
<gene>
    <name evidence="6" type="ordered locus">SPO3308</name>
</gene>
<evidence type="ECO:0000313" key="7">
    <source>
        <dbReference type="Proteomes" id="UP000001023"/>
    </source>
</evidence>
<reference evidence="6 7" key="2">
    <citation type="journal article" date="2014" name="Stand. Genomic Sci.">
        <title>An updated genome annotation for the model marine bacterium Ruegeria pomeroyi DSS-3.</title>
        <authorList>
            <person name="Rivers A.R."/>
            <person name="Smith C.B."/>
            <person name="Moran M.A."/>
        </authorList>
    </citation>
    <scope>GENOME REANNOTATION</scope>
    <source>
        <strain evidence="7">ATCC 700808 / DSM 15171 / DSS-3</strain>
    </source>
</reference>
<keyword evidence="7" id="KW-1185">Reference proteome</keyword>
<dbReference type="Pfam" id="PF04193">
    <property type="entry name" value="PQ-loop"/>
    <property type="match status" value="1"/>
</dbReference>
<evidence type="ECO:0008006" key="8">
    <source>
        <dbReference type="Google" id="ProtNLM"/>
    </source>
</evidence>
<dbReference type="STRING" id="246200.SPO3308"/>
<dbReference type="HOGENOM" id="CLU_135915_1_0_5"/>
<evidence type="ECO:0000256" key="3">
    <source>
        <dbReference type="ARBA" id="ARBA00022989"/>
    </source>
</evidence>
<evidence type="ECO:0000256" key="2">
    <source>
        <dbReference type="ARBA" id="ARBA00022692"/>
    </source>
</evidence>
<accession>Q5LNA4</accession>
<protein>
    <recommendedName>
        <fullName evidence="8">PQ loop repeat protein</fullName>
    </recommendedName>
</protein>
<sequence length="83" mass="8967">MMEIYLGFLAGTLGTICWIPQAWKAWSSRDTAGLSLPSNLLFLLTVTLWLIYGLLVGDLPLIIANACAAVIVLSIITAKLKFG</sequence>
<organism evidence="6 7">
    <name type="scientific">Ruegeria pomeroyi (strain ATCC 700808 / DSM 15171 / DSS-3)</name>
    <name type="common">Silicibacter pomeroyi</name>
    <dbReference type="NCBI Taxonomy" id="246200"/>
    <lineage>
        <taxon>Bacteria</taxon>
        <taxon>Pseudomonadati</taxon>
        <taxon>Pseudomonadota</taxon>
        <taxon>Alphaproteobacteria</taxon>
        <taxon>Rhodobacterales</taxon>
        <taxon>Roseobacteraceae</taxon>
        <taxon>Ruegeria</taxon>
    </lineage>
</organism>
<dbReference type="Proteomes" id="UP000001023">
    <property type="component" value="Chromosome"/>
</dbReference>
<dbReference type="InterPro" id="IPR006603">
    <property type="entry name" value="PQ-loop_rpt"/>
</dbReference>
<dbReference type="AlphaFoldDB" id="Q5LNA4"/>
<keyword evidence="4 5" id="KW-0472">Membrane</keyword>
<evidence type="ECO:0000256" key="5">
    <source>
        <dbReference type="SAM" id="Phobius"/>
    </source>
</evidence>
<feature type="transmembrane region" description="Helical" evidence="5">
    <location>
        <begin position="6"/>
        <end position="26"/>
    </location>
</feature>
<comment type="subcellular location">
    <subcellularLocation>
        <location evidence="1">Membrane</location>
        <topology evidence="1">Multi-pass membrane protein</topology>
    </subcellularLocation>
</comment>
<dbReference type="PaxDb" id="246200-SPO3308"/>
<dbReference type="GO" id="GO:0016020">
    <property type="term" value="C:membrane"/>
    <property type="evidence" value="ECO:0007669"/>
    <property type="project" value="UniProtKB-SubCell"/>
</dbReference>
<evidence type="ECO:0000256" key="4">
    <source>
        <dbReference type="ARBA" id="ARBA00023136"/>
    </source>
</evidence>
<feature type="transmembrane region" description="Helical" evidence="5">
    <location>
        <begin position="38"/>
        <end position="55"/>
    </location>
</feature>